<dbReference type="GO" id="GO:0052621">
    <property type="term" value="F:diguanylate cyclase activity"/>
    <property type="evidence" value="ECO:0007669"/>
    <property type="project" value="UniProtKB-EC"/>
</dbReference>
<dbReference type="CDD" id="cd01949">
    <property type="entry name" value="GGDEF"/>
    <property type="match status" value="1"/>
</dbReference>
<dbReference type="Pfam" id="PF00990">
    <property type="entry name" value="GGDEF"/>
    <property type="match status" value="1"/>
</dbReference>
<evidence type="ECO:0000259" key="7">
    <source>
        <dbReference type="PROSITE" id="PS50887"/>
    </source>
</evidence>
<feature type="domain" description="PAC" evidence="6">
    <location>
        <begin position="214"/>
        <end position="267"/>
    </location>
</feature>
<dbReference type="SMART" id="SM00086">
    <property type="entry name" value="PAC"/>
    <property type="match status" value="1"/>
</dbReference>
<dbReference type="NCBIfam" id="TIGR00229">
    <property type="entry name" value="sensory_box"/>
    <property type="match status" value="1"/>
</dbReference>
<dbReference type="GO" id="GO:1902201">
    <property type="term" value="P:negative regulation of bacterial-type flagellum-dependent cell motility"/>
    <property type="evidence" value="ECO:0007669"/>
    <property type="project" value="TreeGrafter"/>
</dbReference>
<dbReference type="Pfam" id="PF08447">
    <property type="entry name" value="PAS_3"/>
    <property type="match status" value="1"/>
</dbReference>
<feature type="domain" description="Response regulatory" evidence="5">
    <location>
        <begin position="5"/>
        <end position="122"/>
    </location>
</feature>
<evidence type="ECO:0000313" key="8">
    <source>
        <dbReference type="EMBL" id="MBA2779413.1"/>
    </source>
</evidence>
<dbReference type="InterPro" id="IPR000700">
    <property type="entry name" value="PAS-assoc_C"/>
</dbReference>
<comment type="cofactor">
    <cofactor evidence="1">
        <name>Mg(2+)</name>
        <dbReference type="ChEBI" id="CHEBI:18420"/>
    </cofactor>
</comment>
<gene>
    <name evidence="8" type="ORF">H1D44_10905</name>
    <name evidence="9" type="ORF">HOP48_12890</name>
</gene>
<comment type="catalytic activity">
    <reaction evidence="3">
        <text>2 GTP = 3',3'-c-di-GMP + 2 diphosphate</text>
        <dbReference type="Rhea" id="RHEA:24898"/>
        <dbReference type="ChEBI" id="CHEBI:33019"/>
        <dbReference type="ChEBI" id="CHEBI:37565"/>
        <dbReference type="ChEBI" id="CHEBI:58805"/>
        <dbReference type="EC" id="2.7.7.65"/>
    </reaction>
</comment>
<comment type="caution">
    <text evidence="8">The sequence shown here is derived from an EMBL/GenBank/DDBJ whole genome shotgun (WGS) entry which is preliminary data.</text>
</comment>
<evidence type="ECO:0000313" key="9">
    <source>
        <dbReference type="EMBL" id="MCG6662439.1"/>
    </source>
</evidence>
<dbReference type="PROSITE" id="PS50110">
    <property type="entry name" value="RESPONSE_REGULATORY"/>
    <property type="match status" value="1"/>
</dbReference>
<dbReference type="SUPFAM" id="SSF52172">
    <property type="entry name" value="CheY-like"/>
    <property type="match status" value="1"/>
</dbReference>
<dbReference type="CDD" id="cd00130">
    <property type="entry name" value="PAS"/>
    <property type="match status" value="1"/>
</dbReference>
<dbReference type="Pfam" id="PF00072">
    <property type="entry name" value="Response_reg"/>
    <property type="match status" value="1"/>
</dbReference>
<accession>A0A7V9W1P4</accession>
<dbReference type="AlphaFoldDB" id="A0A7V9W1P4"/>
<dbReference type="FunFam" id="3.30.70.270:FF:000001">
    <property type="entry name" value="Diguanylate cyclase domain protein"/>
    <property type="match status" value="1"/>
</dbReference>
<evidence type="ECO:0000313" key="11">
    <source>
        <dbReference type="Proteomes" id="UP000814353"/>
    </source>
</evidence>
<evidence type="ECO:0000256" key="2">
    <source>
        <dbReference type="ARBA" id="ARBA00012528"/>
    </source>
</evidence>
<protein>
    <recommendedName>
        <fullName evidence="2">diguanylate cyclase</fullName>
        <ecNumber evidence="2">2.7.7.65</ecNumber>
    </recommendedName>
</protein>
<dbReference type="InterPro" id="IPR013655">
    <property type="entry name" value="PAS_fold_3"/>
</dbReference>
<evidence type="ECO:0000256" key="3">
    <source>
        <dbReference type="ARBA" id="ARBA00034247"/>
    </source>
</evidence>
<dbReference type="CDD" id="cd00156">
    <property type="entry name" value="REC"/>
    <property type="match status" value="1"/>
</dbReference>
<dbReference type="InterPro" id="IPR011006">
    <property type="entry name" value="CheY-like_superfamily"/>
</dbReference>
<dbReference type="InterPro" id="IPR000160">
    <property type="entry name" value="GGDEF_dom"/>
</dbReference>
<dbReference type="PROSITE" id="PS50113">
    <property type="entry name" value="PAC"/>
    <property type="match status" value="1"/>
</dbReference>
<reference evidence="8 10" key="2">
    <citation type="submission" date="2020-07" db="EMBL/GenBank/DDBJ databases">
        <title>Identification of Halomonas strains.</title>
        <authorList>
            <person name="Xiao Z."/>
            <person name="Shen J."/>
        </authorList>
    </citation>
    <scope>NUCLEOTIDE SEQUENCE [LARGE SCALE GENOMIC DNA]</scope>
    <source>
        <strain evidence="8 10">DSM 17331</strain>
    </source>
</reference>
<proteinExistence type="predicted"/>
<dbReference type="InterPro" id="IPR001789">
    <property type="entry name" value="Sig_transdc_resp-reg_receiver"/>
</dbReference>
<dbReference type="EC" id="2.7.7.65" evidence="2"/>
<dbReference type="Proteomes" id="UP000518091">
    <property type="component" value="Unassembled WGS sequence"/>
</dbReference>
<dbReference type="InterPro" id="IPR001610">
    <property type="entry name" value="PAC"/>
</dbReference>
<dbReference type="Gene3D" id="3.30.450.20">
    <property type="entry name" value="PAS domain"/>
    <property type="match status" value="1"/>
</dbReference>
<dbReference type="Gene3D" id="3.40.50.2300">
    <property type="match status" value="1"/>
</dbReference>
<evidence type="ECO:0000259" key="5">
    <source>
        <dbReference type="PROSITE" id="PS50110"/>
    </source>
</evidence>
<dbReference type="SUPFAM" id="SSF55785">
    <property type="entry name" value="PYP-like sensor domain (PAS domain)"/>
    <property type="match status" value="1"/>
</dbReference>
<evidence type="ECO:0000259" key="6">
    <source>
        <dbReference type="PROSITE" id="PS50113"/>
    </source>
</evidence>
<reference evidence="9 11" key="1">
    <citation type="submission" date="2020-05" db="EMBL/GenBank/DDBJ databases">
        <title>Comparative genomic analysis of denitrifying bacteria from Halomonas genus.</title>
        <authorList>
            <person name="Wang L."/>
            <person name="Shao Z."/>
        </authorList>
    </citation>
    <scope>NUCLEOTIDE SEQUENCE [LARGE SCALE GENOMIC DNA]</scope>
    <source>
        <strain evidence="9 11">DSM 17331</strain>
    </source>
</reference>
<dbReference type="RefSeq" id="WP_181514889.1">
    <property type="nucleotide sequence ID" value="NZ_JABFUB010000010.1"/>
</dbReference>
<keyword evidence="11" id="KW-1185">Reference proteome</keyword>
<evidence type="ECO:0000256" key="4">
    <source>
        <dbReference type="PROSITE-ProRule" id="PRU00169"/>
    </source>
</evidence>
<dbReference type="InterPro" id="IPR043128">
    <property type="entry name" value="Rev_trsase/Diguanyl_cyclase"/>
</dbReference>
<dbReference type="GO" id="GO:0043709">
    <property type="term" value="P:cell adhesion involved in single-species biofilm formation"/>
    <property type="evidence" value="ECO:0007669"/>
    <property type="project" value="TreeGrafter"/>
</dbReference>
<dbReference type="EMBL" id="JACEFT010000011">
    <property type="protein sequence ID" value="MBA2779413.1"/>
    <property type="molecule type" value="Genomic_DNA"/>
</dbReference>
<feature type="domain" description="GGDEF" evidence="7">
    <location>
        <begin position="300"/>
        <end position="434"/>
    </location>
</feature>
<dbReference type="PROSITE" id="PS50887">
    <property type="entry name" value="GGDEF"/>
    <property type="match status" value="1"/>
</dbReference>
<keyword evidence="4" id="KW-0597">Phosphoprotein</keyword>
<dbReference type="NCBIfam" id="TIGR00254">
    <property type="entry name" value="GGDEF"/>
    <property type="match status" value="1"/>
</dbReference>
<feature type="modified residue" description="4-aspartylphosphate" evidence="4">
    <location>
        <position position="57"/>
    </location>
</feature>
<dbReference type="PANTHER" id="PTHR45138:SF9">
    <property type="entry name" value="DIGUANYLATE CYCLASE DGCM-RELATED"/>
    <property type="match status" value="1"/>
</dbReference>
<dbReference type="SMART" id="SM00448">
    <property type="entry name" value="REC"/>
    <property type="match status" value="1"/>
</dbReference>
<evidence type="ECO:0000313" key="10">
    <source>
        <dbReference type="Proteomes" id="UP000518091"/>
    </source>
</evidence>
<dbReference type="GO" id="GO:0005886">
    <property type="term" value="C:plasma membrane"/>
    <property type="evidence" value="ECO:0007669"/>
    <property type="project" value="TreeGrafter"/>
</dbReference>
<name>A0A7V9W1P4_9GAMM</name>
<dbReference type="EMBL" id="JABFUB010000010">
    <property type="protein sequence ID" value="MCG6662439.1"/>
    <property type="molecule type" value="Genomic_DNA"/>
</dbReference>
<dbReference type="InterPro" id="IPR035965">
    <property type="entry name" value="PAS-like_dom_sf"/>
</dbReference>
<dbReference type="InterPro" id="IPR000014">
    <property type="entry name" value="PAS"/>
</dbReference>
<dbReference type="SMART" id="SM00267">
    <property type="entry name" value="GGDEF"/>
    <property type="match status" value="1"/>
</dbReference>
<dbReference type="PANTHER" id="PTHR45138">
    <property type="entry name" value="REGULATORY COMPONENTS OF SENSORY TRANSDUCTION SYSTEM"/>
    <property type="match status" value="1"/>
</dbReference>
<evidence type="ECO:0000256" key="1">
    <source>
        <dbReference type="ARBA" id="ARBA00001946"/>
    </source>
</evidence>
<dbReference type="InterPro" id="IPR029787">
    <property type="entry name" value="Nucleotide_cyclase"/>
</dbReference>
<organism evidence="8 10">
    <name type="scientific">Billgrantia kenyensis</name>
    <dbReference type="NCBI Taxonomy" id="321266"/>
    <lineage>
        <taxon>Bacteria</taxon>
        <taxon>Pseudomonadati</taxon>
        <taxon>Pseudomonadota</taxon>
        <taxon>Gammaproteobacteria</taxon>
        <taxon>Oceanospirillales</taxon>
        <taxon>Halomonadaceae</taxon>
        <taxon>Billgrantia</taxon>
    </lineage>
</organism>
<sequence length="447" mass="49216">MQTLTMVLVEDDPGDAGLIRYALKYSGTGHALSWVTSLSALAEHLEASDAPDVVLLDLNLPDSTGMATVEGCKSLVGDIPIVVLTGHDDMAFSLQTLEAGAQDYLIKGNLDADSLLRSVRYAISRARLEQRLRLSEARMAAAIEGANLGLWDWLLPERQFVSLNEQWLAMLGFSADEITLPQPVDAWLERLHSDDRSHFNAALAAHLEQRVPNIQCEVRMRHRKGHWVWVMVSGHMASRTPDGSPQRLVGVQQDISERRAMAERLEAQAMTDALTGLPNRRHFMQAMDYQYGRIRRHPELSVCVLMLDIDHFKRVNDTYGHAGGDVVLSAFAEAITGQLRETDIAGRLGGEEFAVVLPETDAVGGRRVAEKLRQAVEAMRVTLEDGTVVQITTSLGLTLMQADDTRPDGALARADGALYRAKREGRNQVVACPNIPEGQPMRPMGDA</sequence>
<dbReference type="Proteomes" id="UP000814353">
    <property type="component" value="Unassembled WGS sequence"/>
</dbReference>
<dbReference type="GO" id="GO:0000160">
    <property type="term" value="P:phosphorelay signal transduction system"/>
    <property type="evidence" value="ECO:0007669"/>
    <property type="project" value="InterPro"/>
</dbReference>
<dbReference type="Gene3D" id="3.30.70.270">
    <property type="match status" value="1"/>
</dbReference>
<dbReference type="InterPro" id="IPR050469">
    <property type="entry name" value="Diguanylate_Cyclase"/>
</dbReference>
<dbReference type="SUPFAM" id="SSF55073">
    <property type="entry name" value="Nucleotide cyclase"/>
    <property type="match status" value="1"/>
</dbReference>